<gene>
    <name evidence="1" type="ORF">METZ01_LOCUS101579</name>
</gene>
<evidence type="ECO:0000313" key="1">
    <source>
        <dbReference type="EMBL" id="SVA48725.1"/>
    </source>
</evidence>
<organism evidence="1">
    <name type="scientific">marine metagenome</name>
    <dbReference type="NCBI Taxonomy" id="408172"/>
    <lineage>
        <taxon>unclassified sequences</taxon>
        <taxon>metagenomes</taxon>
        <taxon>ecological metagenomes</taxon>
    </lineage>
</organism>
<name>A0A381W8A8_9ZZZZ</name>
<sequence length="22" mass="2500">MKKVFREILFTPSHPNGKADLA</sequence>
<proteinExistence type="predicted"/>
<reference evidence="1" key="1">
    <citation type="submission" date="2018-05" db="EMBL/GenBank/DDBJ databases">
        <authorList>
            <person name="Lanie J.A."/>
            <person name="Ng W.-L."/>
            <person name="Kazmierczak K.M."/>
            <person name="Andrzejewski T.M."/>
            <person name="Davidsen T.M."/>
            <person name="Wayne K.J."/>
            <person name="Tettelin H."/>
            <person name="Glass J.I."/>
            <person name="Rusch D."/>
            <person name="Podicherti R."/>
            <person name="Tsui H.-C.T."/>
            <person name="Winkler M.E."/>
        </authorList>
    </citation>
    <scope>NUCLEOTIDE SEQUENCE</scope>
</reference>
<accession>A0A381W8A8</accession>
<dbReference type="AlphaFoldDB" id="A0A381W8A8"/>
<protein>
    <submittedName>
        <fullName evidence="1">Uncharacterized protein</fullName>
    </submittedName>
</protein>
<dbReference type="EMBL" id="UINC01011000">
    <property type="protein sequence ID" value="SVA48725.1"/>
    <property type="molecule type" value="Genomic_DNA"/>
</dbReference>